<dbReference type="AlphaFoldDB" id="A0A8H7U9Y9"/>
<evidence type="ECO:0000313" key="1">
    <source>
        <dbReference type="EMBL" id="KAG2177801.1"/>
    </source>
</evidence>
<sequence length="234" mass="27462">MFEGLLPVPTFEDLLLPQCTTDDWLTAVDLDNLDAPNNVKSLIAKMQEVQHIYLMGHTNVDGFMDTFLRILRFDDYPCCLNWFCEKYEDYSFYNPCGYSIIMIHGRHHKYLTVLDGSVIVDADYSNRWREERVLLTTAKTMREIWKKHKDTGSPIYTYVIRVVGTQFTFYKATAYKPYVPELEWMPPYSNWLTMQRHPPVVDSVHLNAYDVCNLEDRRAILTGMASIRKFLTDT</sequence>
<keyword evidence="2" id="KW-1185">Reference proteome</keyword>
<dbReference type="OrthoDB" id="2408098at2759"/>
<gene>
    <name evidence="1" type="ORF">INT43_003048</name>
</gene>
<accession>A0A8H7U9Y9</accession>
<dbReference type="Proteomes" id="UP000654370">
    <property type="component" value="Unassembled WGS sequence"/>
</dbReference>
<name>A0A8H7U9Y9_MORIS</name>
<evidence type="ECO:0000313" key="2">
    <source>
        <dbReference type="Proteomes" id="UP000654370"/>
    </source>
</evidence>
<comment type="caution">
    <text evidence="1">The sequence shown here is derived from an EMBL/GenBank/DDBJ whole genome shotgun (WGS) entry which is preliminary data.</text>
</comment>
<protein>
    <submittedName>
        <fullName evidence="1">Uncharacterized protein</fullName>
    </submittedName>
</protein>
<organism evidence="1 2">
    <name type="scientific">Mortierella isabellina</name>
    <name type="common">Filamentous fungus</name>
    <name type="synonym">Umbelopsis isabellina</name>
    <dbReference type="NCBI Taxonomy" id="91625"/>
    <lineage>
        <taxon>Eukaryota</taxon>
        <taxon>Fungi</taxon>
        <taxon>Fungi incertae sedis</taxon>
        <taxon>Mucoromycota</taxon>
        <taxon>Mucoromycotina</taxon>
        <taxon>Umbelopsidomycetes</taxon>
        <taxon>Umbelopsidales</taxon>
        <taxon>Umbelopsidaceae</taxon>
        <taxon>Umbelopsis</taxon>
    </lineage>
</organism>
<reference evidence="1" key="1">
    <citation type="submission" date="2020-12" db="EMBL/GenBank/DDBJ databases">
        <title>Metabolic potential, ecology and presence of endohyphal bacteria is reflected in genomic diversity of Mucoromycotina.</title>
        <authorList>
            <person name="Muszewska A."/>
            <person name="Okrasinska A."/>
            <person name="Steczkiewicz K."/>
            <person name="Drgas O."/>
            <person name="Orlowska M."/>
            <person name="Perlinska-Lenart U."/>
            <person name="Aleksandrzak-Piekarczyk T."/>
            <person name="Szatraj K."/>
            <person name="Zielenkiewicz U."/>
            <person name="Pilsyk S."/>
            <person name="Malc E."/>
            <person name="Mieczkowski P."/>
            <person name="Kruszewska J.S."/>
            <person name="Biernat P."/>
            <person name="Pawlowska J."/>
        </authorList>
    </citation>
    <scope>NUCLEOTIDE SEQUENCE</scope>
    <source>
        <strain evidence="1">WA0000067209</strain>
    </source>
</reference>
<proteinExistence type="predicted"/>
<dbReference type="EMBL" id="JAEPQZ010000008">
    <property type="protein sequence ID" value="KAG2177801.1"/>
    <property type="molecule type" value="Genomic_DNA"/>
</dbReference>